<dbReference type="InterPro" id="IPR002347">
    <property type="entry name" value="SDR_fam"/>
</dbReference>
<evidence type="ECO:0000313" key="3">
    <source>
        <dbReference type="Proteomes" id="UP000808337"/>
    </source>
</evidence>
<reference evidence="2 3" key="1">
    <citation type="submission" date="2020-10" db="EMBL/GenBank/DDBJ databases">
        <title>Connecting structure to function with the recovery of over 1000 high-quality activated sludge metagenome-assembled genomes encoding full-length rRNA genes using long-read sequencing.</title>
        <authorList>
            <person name="Singleton C.M."/>
            <person name="Petriglieri F."/>
            <person name="Kristensen J.M."/>
            <person name="Kirkegaard R.H."/>
            <person name="Michaelsen T.Y."/>
            <person name="Andersen M.H."/>
            <person name="Karst S.M."/>
            <person name="Dueholm M.S."/>
            <person name="Nielsen P.H."/>
            <person name="Albertsen M."/>
        </authorList>
    </citation>
    <scope>NUCLEOTIDE SEQUENCE [LARGE SCALE GENOMIC DNA]</scope>
    <source>
        <strain evidence="2">Ribe_18-Q3-R11-54_MAXAC.273</strain>
    </source>
</reference>
<dbReference type="Gene3D" id="3.40.50.720">
    <property type="entry name" value="NAD(P)-binding Rossmann-like Domain"/>
    <property type="match status" value="1"/>
</dbReference>
<evidence type="ECO:0000256" key="1">
    <source>
        <dbReference type="ARBA" id="ARBA00006484"/>
    </source>
</evidence>
<gene>
    <name evidence="2" type="ORF">IPP15_07840</name>
</gene>
<dbReference type="AlphaFoldDB" id="A0A9D7SSK8"/>
<comment type="caution">
    <text evidence="2">The sequence shown here is derived from an EMBL/GenBank/DDBJ whole genome shotgun (WGS) entry which is preliminary data.</text>
</comment>
<dbReference type="EMBL" id="JADKGY010000006">
    <property type="protein sequence ID" value="MBK9982322.1"/>
    <property type="molecule type" value="Genomic_DNA"/>
</dbReference>
<dbReference type="PRINTS" id="PR00081">
    <property type="entry name" value="GDHRDH"/>
</dbReference>
<dbReference type="Proteomes" id="UP000808337">
    <property type="component" value="Unassembled WGS sequence"/>
</dbReference>
<comment type="similarity">
    <text evidence="1">Belongs to the short-chain dehydrogenases/reductases (SDR) family.</text>
</comment>
<dbReference type="InterPro" id="IPR036291">
    <property type="entry name" value="NAD(P)-bd_dom_sf"/>
</dbReference>
<protein>
    <submittedName>
        <fullName evidence="2">SDR family oxidoreductase</fullName>
    </submittedName>
</protein>
<dbReference type="PANTHER" id="PTHR42879">
    <property type="entry name" value="3-OXOACYL-(ACYL-CARRIER-PROTEIN) REDUCTASE"/>
    <property type="match status" value="1"/>
</dbReference>
<dbReference type="Pfam" id="PF13561">
    <property type="entry name" value="adh_short_C2"/>
    <property type="match status" value="1"/>
</dbReference>
<evidence type="ECO:0000313" key="2">
    <source>
        <dbReference type="EMBL" id="MBK9982322.1"/>
    </source>
</evidence>
<dbReference type="PANTHER" id="PTHR42879:SF6">
    <property type="entry name" value="NADPH-DEPENDENT REDUCTASE BACG"/>
    <property type="match status" value="1"/>
</dbReference>
<organism evidence="2 3">
    <name type="scientific">Candidatus Opimibacter skivensis</name>
    <dbReference type="NCBI Taxonomy" id="2982028"/>
    <lineage>
        <taxon>Bacteria</taxon>
        <taxon>Pseudomonadati</taxon>
        <taxon>Bacteroidota</taxon>
        <taxon>Saprospiria</taxon>
        <taxon>Saprospirales</taxon>
        <taxon>Saprospiraceae</taxon>
        <taxon>Candidatus Opimibacter</taxon>
    </lineage>
</organism>
<proteinExistence type="inferred from homology"/>
<accession>A0A9D7SSK8</accession>
<sequence length="261" mass="27189">MDINLKGKNALVCGSSSGIGKASAIVLSQLGANVTLLARNDEALGEALKDLDHSKGQHHDFLVADTADEADFHFKILGLSKVKTIHILVNNSGGPAAGNIAGAETSAFKSAFAQHLLANHVAAQLLVPGMKEEKYGRIINIISTSVKQPLKGLGVSNTIRAAVANWSKTLATELAPFGITVNNVLPGATVTDRLNSIVSNKANKTGRGIEDIRKEMLEEIPMGRFGSAEEIANAVGFLASPAAAYITGTQITVDGGRTGVL</sequence>
<dbReference type="SUPFAM" id="SSF51735">
    <property type="entry name" value="NAD(P)-binding Rossmann-fold domains"/>
    <property type="match status" value="1"/>
</dbReference>
<dbReference type="InterPro" id="IPR050259">
    <property type="entry name" value="SDR"/>
</dbReference>
<name>A0A9D7SSK8_9BACT</name>